<dbReference type="GO" id="GO:0030036">
    <property type="term" value="P:actin cytoskeleton organization"/>
    <property type="evidence" value="ECO:0000315"/>
    <property type="project" value="FlyBase"/>
</dbReference>
<dbReference type="AGR" id="FB:FBgn0041781"/>
<dbReference type="GO" id="GO:0030866">
    <property type="term" value="P:cortical actin cytoskeleton organization"/>
    <property type="evidence" value="ECO:0000315"/>
    <property type="project" value="FlyBase"/>
</dbReference>
<dbReference type="FlyBase" id="FBgn0041781">
    <property type="gene designation" value="SCAR"/>
</dbReference>
<dbReference type="GO" id="GO:0007015">
    <property type="term" value="P:actin filament organization"/>
    <property type="evidence" value="ECO:0000315"/>
    <property type="project" value="FlyBase"/>
</dbReference>
<dbReference type="GO" id="GO:0051125">
    <property type="term" value="P:regulation of actin nucleation"/>
    <property type="evidence" value="ECO:0000315"/>
    <property type="project" value="FlyBase"/>
</dbReference>
<dbReference type="GO" id="GO:0051491">
    <property type="term" value="P:positive regulation of filopodium assembly"/>
    <property type="evidence" value="ECO:0000315"/>
    <property type="project" value="FlyBase"/>
</dbReference>
<evidence type="ECO:0000313" key="2">
    <source>
        <dbReference type="FlyBase" id="FBgn0041781"/>
    </source>
</evidence>
<dbReference type="GO" id="GO:0008360">
    <property type="term" value="P:regulation of cell shape"/>
    <property type="evidence" value="ECO:0000315"/>
    <property type="project" value="FlyBase"/>
</dbReference>
<dbReference type="GO" id="GO:0045177">
    <property type="term" value="C:apical part of cell"/>
    <property type="evidence" value="ECO:0000314"/>
    <property type="project" value="FlyBase"/>
</dbReference>
<dbReference type="GO" id="GO:0001764">
    <property type="term" value="P:neuron migration"/>
    <property type="evidence" value="ECO:0000315"/>
    <property type="project" value="FlyBase"/>
</dbReference>
<proteinExistence type="evidence at transcript level"/>
<organism evidence="1">
    <name type="scientific">Drosophila melanogaster</name>
    <name type="common">Fruit fly</name>
    <dbReference type="NCBI Taxonomy" id="7227"/>
    <lineage>
        <taxon>Eukaryota</taxon>
        <taxon>Metazoa</taxon>
        <taxon>Ecdysozoa</taxon>
        <taxon>Arthropoda</taxon>
        <taxon>Hexapoda</taxon>
        <taxon>Insecta</taxon>
        <taxon>Pterygota</taxon>
        <taxon>Neoptera</taxon>
        <taxon>Endopterygota</taxon>
        <taxon>Diptera</taxon>
        <taxon>Brachycera</taxon>
        <taxon>Muscomorpha</taxon>
        <taxon>Ephydroidea</taxon>
        <taxon>Drosophilidae</taxon>
        <taxon>Drosophila</taxon>
        <taxon>Sophophora</taxon>
    </lineage>
</organism>
<dbReference type="GO" id="GO:0005737">
    <property type="term" value="C:cytoplasm"/>
    <property type="evidence" value="ECO:0000314"/>
    <property type="project" value="FlyBase"/>
</dbReference>
<accession>Q95SC7</accession>
<sequence>MVETKRGMKLDYTKAPKLFYHPLYNIHLILNNMSKIKSFIELYIHQRVIIVKLIAIVNERICILSLDDNPRKAI</sequence>
<dbReference type="GO" id="GO:0007520">
    <property type="term" value="P:myoblast fusion"/>
    <property type="evidence" value="ECO:0000315"/>
    <property type="project" value="FlyBase"/>
</dbReference>
<dbReference type="GO" id="GO:0033627">
    <property type="term" value="P:cell adhesion mediated by integrin"/>
    <property type="evidence" value="ECO:0000315"/>
    <property type="project" value="FlyBase"/>
</dbReference>
<protein>
    <submittedName>
        <fullName evidence="1">GM03296p</fullName>
    </submittedName>
</protein>
<reference evidence="1" key="1">
    <citation type="submission" date="2001-10" db="EMBL/GenBank/DDBJ databases">
        <authorList>
            <person name="Stapleton M."/>
            <person name="Brokstein P."/>
            <person name="Hong L."/>
            <person name="Agbayani A."/>
            <person name="Carlson J."/>
            <person name="Champe M."/>
            <person name="Chavez C."/>
            <person name="Dorsett V."/>
            <person name="Farfan D."/>
            <person name="Frise E."/>
            <person name="George R."/>
            <person name="Gonzalez M."/>
            <person name="Guarin H."/>
            <person name="Li P."/>
            <person name="Liao G."/>
            <person name="Miranda A."/>
            <person name="Mungall C.J."/>
            <person name="Nunoo J."/>
            <person name="Pacleb J."/>
            <person name="Paragas V."/>
            <person name="Park S."/>
            <person name="Phouanenavong S."/>
            <person name="Wan K."/>
            <person name="Yu C."/>
            <person name="Lewis S.E."/>
            <person name="Rubin G.M."/>
            <person name="Celniker S."/>
        </authorList>
    </citation>
    <scope>NUCLEOTIDE SEQUENCE</scope>
</reference>
<dbReference type="GO" id="GO:0034314">
    <property type="term" value="P:Arp2/3 complex-mediated actin nucleation"/>
    <property type="evidence" value="ECO:0000314"/>
    <property type="project" value="FlyBase"/>
</dbReference>
<dbReference type="GO" id="GO:0031209">
    <property type="term" value="C:SCAR complex"/>
    <property type="evidence" value="ECO:0000314"/>
    <property type="project" value="FlyBase"/>
</dbReference>
<name>Q95SC7_DROME</name>
<dbReference type="AlphaFoldDB" id="Q95SC7"/>
<dbReference type="EMBL" id="AY060859">
    <property type="protein sequence ID" value="AAL28407.1"/>
    <property type="molecule type" value="mRNA"/>
</dbReference>
<dbReference type="GO" id="GO:0045178">
    <property type="term" value="C:basal part of cell"/>
    <property type="evidence" value="ECO:0000314"/>
    <property type="project" value="FlyBase"/>
</dbReference>
<dbReference type="OrthoDB" id="1060785at2759"/>
<dbReference type="GO" id="GO:0048846">
    <property type="term" value="P:axon extension involved in axon guidance"/>
    <property type="evidence" value="ECO:0000315"/>
    <property type="project" value="FlyBase"/>
</dbReference>
<dbReference type="GO" id="GO:0051489">
    <property type="term" value="P:regulation of filopodium assembly"/>
    <property type="evidence" value="ECO:0000315"/>
    <property type="project" value="FlyBase"/>
</dbReference>
<dbReference type="GO" id="GO:0030029">
    <property type="term" value="P:actin filament-based process"/>
    <property type="evidence" value="ECO:0000304"/>
    <property type="project" value="FlyBase"/>
</dbReference>
<evidence type="ECO:0000313" key="1">
    <source>
        <dbReference type="EMBL" id="AAL28407.1"/>
    </source>
</evidence>
<gene>
    <name evidence="2" type="primary">SCAR</name>
    <name evidence="1" type="synonym">piwi</name>
    <name evidence="2" type="ORF">CG4636</name>
</gene>
<dbReference type="GO" id="GO:0005634">
    <property type="term" value="C:nucleus"/>
    <property type="evidence" value="ECO:0000314"/>
    <property type="project" value="FlyBase"/>
</dbReference>
<dbReference type="GO" id="GO:0010592">
    <property type="term" value="P:positive regulation of lamellipodium assembly"/>
    <property type="evidence" value="ECO:0000315"/>
    <property type="project" value="FlyBase"/>
</dbReference>
<dbReference type="GO" id="GO:0030031">
    <property type="term" value="P:cell projection assembly"/>
    <property type="evidence" value="ECO:0000315"/>
    <property type="project" value="FlyBase"/>
</dbReference>
<dbReference type="GO" id="GO:0051127">
    <property type="term" value="P:positive regulation of actin nucleation"/>
    <property type="evidence" value="ECO:0000315"/>
    <property type="project" value="FlyBase"/>
</dbReference>